<keyword evidence="1" id="KW-1133">Transmembrane helix</keyword>
<protein>
    <recommendedName>
        <fullName evidence="4">Nitrite reductase</fullName>
    </recommendedName>
</protein>
<evidence type="ECO:0000313" key="3">
    <source>
        <dbReference type="Proteomes" id="UP000648482"/>
    </source>
</evidence>
<evidence type="ECO:0000256" key="1">
    <source>
        <dbReference type="SAM" id="Phobius"/>
    </source>
</evidence>
<feature type="transmembrane region" description="Helical" evidence="1">
    <location>
        <begin position="54"/>
        <end position="76"/>
    </location>
</feature>
<feature type="transmembrane region" description="Helical" evidence="1">
    <location>
        <begin position="12"/>
        <end position="33"/>
    </location>
</feature>
<accession>A0ABR9DXU9</accession>
<dbReference type="RefSeq" id="WP_193155351.1">
    <property type="nucleotide sequence ID" value="NZ_AQGU01000025.1"/>
</dbReference>
<keyword evidence="3" id="KW-1185">Reference proteome</keyword>
<gene>
    <name evidence="2" type="ORF">PALI_a0285</name>
</gene>
<keyword evidence="1" id="KW-0812">Transmembrane</keyword>
<organism evidence="2 3">
    <name type="scientific">Pseudoalteromonas aliena SW19</name>
    <dbReference type="NCBI Taxonomy" id="1314866"/>
    <lineage>
        <taxon>Bacteria</taxon>
        <taxon>Pseudomonadati</taxon>
        <taxon>Pseudomonadota</taxon>
        <taxon>Gammaproteobacteria</taxon>
        <taxon>Alteromonadales</taxon>
        <taxon>Pseudoalteromonadaceae</taxon>
        <taxon>Pseudoalteromonas</taxon>
    </lineage>
</organism>
<reference evidence="2 3" key="1">
    <citation type="submission" date="2015-06" db="EMBL/GenBank/DDBJ databases">
        <title>Genome sequence of Pseudoalteromonas aliena.</title>
        <authorList>
            <person name="Xie B.-B."/>
            <person name="Rong J.-C."/>
            <person name="Qin Q.-L."/>
            <person name="Zhang Y.-Z."/>
        </authorList>
    </citation>
    <scope>NUCLEOTIDE SEQUENCE [LARGE SCALE GENOMIC DNA]</scope>
    <source>
        <strain evidence="2 3">SW19</strain>
    </source>
</reference>
<evidence type="ECO:0008006" key="4">
    <source>
        <dbReference type="Google" id="ProtNLM"/>
    </source>
</evidence>
<dbReference type="Proteomes" id="UP000648482">
    <property type="component" value="Unassembled WGS sequence"/>
</dbReference>
<proteinExistence type="predicted"/>
<sequence length="78" mass="8694">MSVFVEIFTWLLVDTILGFLFYSTGCVVLKVVTFGQFKNDIKDSASFKVSKAKTVNLICLLGACFYVALITLMAYLSH</sequence>
<evidence type="ECO:0000313" key="2">
    <source>
        <dbReference type="EMBL" id="MBE0359082.1"/>
    </source>
</evidence>
<dbReference type="EMBL" id="AQGU01000025">
    <property type="protein sequence ID" value="MBE0359082.1"/>
    <property type="molecule type" value="Genomic_DNA"/>
</dbReference>
<name>A0ABR9DXU9_9GAMM</name>
<keyword evidence="1" id="KW-0472">Membrane</keyword>
<comment type="caution">
    <text evidence="2">The sequence shown here is derived from an EMBL/GenBank/DDBJ whole genome shotgun (WGS) entry which is preliminary data.</text>
</comment>